<evidence type="ECO:0000313" key="3">
    <source>
        <dbReference type="Proteomes" id="UP000623301"/>
    </source>
</evidence>
<gene>
    <name evidence="2" type="ORF">JBL43_09305</name>
</gene>
<sequence>MKIVIALFVLTFTISTQAQDYRKIVPFKYQNKWGIVDSLNNEIVKPIYNKVNVFDDFMYAEFDGKDLYNLKTGEKQKAPGHYLNTMNIIGEKYHIFNTKKNTVLVNFEKKDSVVLTEKFNYISLVPLYDLDNKKVNDLVVGNLDNNTYKLLNNDKNLTPINNRKFKSSEIETIEADNKIIGFAFKDKEHYVFYNSALKIIKSIKVLTKSTNYYDLLPSDIVEKLPIIYNVKSAGPACFSCESTWDNSWDLTTFLGDTPEESNYYITKEKRYYYLKNSSDLNWKIEIYSDLFNYEKPYEMIKIISSDSSFFCDSRFVKTPHILFPEKYLKELN</sequence>
<reference evidence="2 3" key="1">
    <citation type="submission" date="2020-12" db="EMBL/GenBank/DDBJ databases">
        <title>Aureibaculum luteum sp. nov. and Aureibaculum flavum sp. nov., novel members of the family Flavobacteriaceae isolated from Antarctic intertidal sediments.</title>
        <authorList>
            <person name="He X."/>
            <person name="Zhang X."/>
        </authorList>
    </citation>
    <scope>NUCLEOTIDE SEQUENCE [LARGE SCALE GENOMIC DNA]</scope>
    <source>
        <strain evidence="2 3">A20</strain>
    </source>
</reference>
<feature type="chain" id="PRO_5046896217" description="WG repeat-containing protein" evidence="1">
    <location>
        <begin position="19"/>
        <end position="332"/>
    </location>
</feature>
<evidence type="ECO:0000313" key="2">
    <source>
        <dbReference type="EMBL" id="MBJ2174433.1"/>
    </source>
</evidence>
<evidence type="ECO:0008006" key="4">
    <source>
        <dbReference type="Google" id="ProtNLM"/>
    </source>
</evidence>
<keyword evidence="1" id="KW-0732">Signal</keyword>
<feature type="signal peptide" evidence="1">
    <location>
        <begin position="1"/>
        <end position="18"/>
    </location>
</feature>
<proteinExistence type="predicted"/>
<evidence type="ECO:0000256" key="1">
    <source>
        <dbReference type="SAM" id="SignalP"/>
    </source>
</evidence>
<accession>A0ABS0WR21</accession>
<dbReference type="EMBL" id="JAEHFJ010000004">
    <property type="protein sequence ID" value="MBJ2174433.1"/>
    <property type="molecule type" value="Genomic_DNA"/>
</dbReference>
<keyword evidence="3" id="KW-1185">Reference proteome</keyword>
<dbReference type="RefSeq" id="WP_198841180.1">
    <property type="nucleotide sequence ID" value="NZ_JAEHFJ010000004.1"/>
</dbReference>
<protein>
    <recommendedName>
        <fullName evidence="4">WG repeat-containing protein</fullName>
    </recommendedName>
</protein>
<dbReference type="Proteomes" id="UP000623301">
    <property type="component" value="Unassembled WGS sequence"/>
</dbReference>
<comment type="caution">
    <text evidence="2">The sequence shown here is derived from an EMBL/GenBank/DDBJ whole genome shotgun (WGS) entry which is preliminary data.</text>
</comment>
<name>A0ABS0WR21_9FLAO</name>
<organism evidence="2 3">
    <name type="scientific">Aureibaculum flavum</name>
    <dbReference type="NCBI Taxonomy" id="2795986"/>
    <lineage>
        <taxon>Bacteria</taxon>
        <taxon>Pseudomonadati</taxon>
        <taxon>Bacteroidota</taxon>
        <taxon>Flavobacteriia</taxon>
        <taxon>Flavobacteriales</taxon>
        <taxon>Flavobacteriaceae</taxon>
        <taxon>Aureibaculum</taxon>
    </lineage>
</organism>